<dbReference type="InterPro" id="IPR041492">
    <property type="entry name" value="HAD_2"/>
</dbReference>
<dbReference type="InterPro" id="IPR052550">
    <property type="entry name" value="Pyrimidine_5'-ntase_YjjG"/>
</dbReference>
<dbReference type="Gene3D" id="3.40.50.1000">
    <property type="entry name" value="HAD superfamily/HAD-like"/>
    <property type="match status" value="1"/>
</dbReference>
<dbReference type="InterPro" id="IPR023198">
    <property type="entry name" value="PGP-like_dom2"/>
</dbReference>
<dbReference type="NCBIfam" id="TIGR01549">
    <property type="entry name" value="HAD-SF-IA-v1"/>
    <property type="match status" value="1"/>
</dbReference>
<protein>
    <submittedName>
        <fullName evidence="1">Putative hydrolase of the HAD superfamily</fullName>
    </submittedName>
</protein>
<keyword evidence="1" id="KW-0378">Hydrolase</keyword>
<organism evidence="1 2">
    <name type="scientific">Anoxybacteroides tepidamans</name>
    <dbReference type="NCBI Taxonomy" id="265948"/>
    <lineage>
        <taxon>Bacteria</taxon>
        <taxon>Bacillati</taxon>
        <taxon>Bacillota</taxon>
        <taxon>Bacilli</taxon>
        <taxon>Bacillales</taxon>
        <taxon>Anoxybacillaceae</taxon>
        <taxon>Anoxybacteroides</taxon>
    </lineage>
</organism>
<dbReference type="RefSeq" id="WP_183256060.1">
    <property type="nucleotide sequence ID" value="NZ_JACHEP010000026.1"/>
</dbReference>
<accession>A0A7W8ISW3</accession>
<evidence type="ECO:0000313" key="2">
    <source>
        <dbReference type="Proteomes" id="UP000520011"/>
    </source>
</evidence>
<dbReference type="SFLD" id="SFLDG01129">
    <property type="entry name" value="C1.5:_HAD__Beta-PGM__Phosphata"/>
    <property type="match status" value="1"/>
</dbReference>
<sequence>MLQDIKIILFDLDNTLFPFEFYWERATKETFYRFSLTKHLPFDEFFTYYQHYDHYFWKLHHEGHISLDEVRQQRLIYALKHFDQHISMEEADIYFREFFSYLIHLLKPDEEVNVFLRELKKTYKIGIITNGKASEQRSKLEKLCLYEVFTEEEIFISEETGFEKPQLEAFHLPLLQYGMEHAQAVFVGDSWNNDVVGAINAGMSAIWINPKCNKQPSEHKPLFVTENIMTLKDRWVSLQNAECRSLE</sequence>
<gene>
    <name evidence="1" type="ORF">HNQ34_003145</name>
</gene>
<dbReference type="AlphaFoldDB" id="A0A7W8ISW3"/>
<dbReference type="InterPro" id="IPR006439">
    <property type="entry name" value="HAD-SF_hydro_IA"/>
</dbReference>
<dbReference type="SFLD" id="SFLDS00003">
    <property type="entry name" value="Haloacid_Dehalogenase"/>
    <property type="match status" value="1"/>
</dbReference>
<dbReference type="SUPFAM" id="SSF56784">
    <property type="entry name" value="HAD-like"/>
    <property type="match status" value="1"/>
</dbReference>
<proteinExistence type="predicted"/>
<dbReference type="Gene3D" id="1.10.150.240">
    <property type="entry name" value="Putative phosphatase, domain 2"/>
    <property type="match status" value="1"/>
</dbReference>
<dbReference type="Pfam" id="PF13419">
    <property type="entry name" value="HAD_2"/>
    <property type="match status" value="1"/>
</dbReference>
<keyword evidence="2" id="KW-1185">Reference proteome</keyword>
<dbReference type="PANTHER" id="PTHR47478">
    <property type="match status" value="1"/>
</dbReference>
<dbReference type="InterPro" id="IPR036412">
    <property type="entry name" value="HAD-like_sf"/>
</dbReference>
<dbReference type="PANTHER" id="PTHR47478:SF1">
    <property type="entry name" value="PYRIMIDINE 5'-NUCLEOTIDASE YJJG"/>
    <property type="match status" value="1"/>
</dbReference>
<reference evidence="1 2" key="1">
    <citation type="submission" date="2020-08" db="EMBL/GenBank/DDBJ databases">
        <title>Genomic Encyclopedia of Type Strains, Phase IV (KMG-IV): sequencing the most valuable type-strain genomes for metagenomic binning, comparative biology and taxonomic classification.</title>
        <authorList>
            <person name="Goeker M."/>
        </authorList>
    </citation>
    <scope>NUCLEOTIDE SEQUENCE [LARGE SCALE GENOMIC DNA]</scope>
    <source>
        <strain evidence="1 2">DSM 16325</strain>
    </source>
</reference>
<dbReference type="Proteomes" id="UP000520011">
    <property type="component" value="Unassembled WGS sequence"/>
</dbReference>
<dbReference type="GO" id="GO:0016787">
    <property type="term" value="F:hydrolase activity"/>
    <property type="evidence" value="ECO:0007669"/>
    <property type="project" value="UniProtKB-KW"/>
</dbReference>
<dbReference type="EMBL" id="JACHEP010000026">
    <property type="protein sequence ID" value="MBB5326027.1"/>
    <property type="molecule type" value="Genomic_DNA"/>
</dbReference>
<comment type="caution">
    <text evidence="1">The sequence shown here is derived from an EMBL/GenBank/DDBJ whole genome shotgun (WGS) entry which is preliminary data.</text>
</comment>
<name>A0A7W8ISW3_9BACL</name>
<dbReference type="InterPro" id="IPR023214">
    <property type="entry name" value="HAD_sf"/>
</dbReference>
<evidence type="ECO:0000313" key="1">
    <source>
        <dbReference type="EMBL" id="MBB5326027.1"/>
    </source>
</evidence>